<feature type="domain" description="Heterokaryon incompatibility" evidence="1">
    <location>
        <begin position="42"/>
        <end position="174"/>
    </location>
</feature>
<evidence type="ECO:0000313" key="2">
    <source>
        <dbReference type="EMBL" id="KAG4422011.1"/>
    </source>
</evidence>
<name>A0A8H7WBY7_9HELO</name>
<dbReference type="Pfam" id="PF06985">
    <property type="entry name" value="HET"/>
    <property type="match status" value="1"/>
</dbReference>
<keyword evidence="3" id="KW-1185">Reference proteome</keyword>
<reference evidence="2" key="1">
    <citation type="submission" date="2021-02" db="EMBL/GenBank/DDBJ databases">
        <title>Genome sequence Cadophora malorum strain M34.</title>
        <authorList>
            <person name="Stefanovic E."/>
            <person name="Vu D."/>
            <person name="Scully C."/>
            <person name="Dijksterhuis J."/>
            <person name="Roader J."/>
            <person name="Houbraken J."/>
        </authorList>
    </citation>
    <scope>NUCLEOTIDE SEQUENCE</scope>
    <source>
        <strain evidence="2">M34</strain>
    </source>
</reference>
<dbReference type="AlphaFoldDB" id="A0A8H7WBY7"/>
<protein>
    <recommendedName>
        <fullName evidence="1">Heterokaryon incompatibility domain-containing protein</fullName>
    </recommendedName>
</protein>
<dbReference type="PANTHER" id="PTHR24148:SF64">
    <property type="entry name" value="HETEROKARYON INCOMPATIBILITY DOMAIN-CONTAINING PROTEIN"/>
    <property type="match status" value="1"/>
</dbReference>
<accession>A0A8H7WBY7</accession>
<dbReference type="OrthoDB" id="6329284at2759"/>
<sequence>MELNLVTPVPEGSARQAGDEEIHNSLWRVTGPHDPDAKDLKFHCVSYVWGVGVEKKGGFFNCQRDISDQTRPVLEAVIRAADMIHRDLGGEKIEAFWIDALCIPQLEGSPRLRTLESMGFIYNAAMSVIIALKSSVWKIVQQASATVSPAPLSLSDMQILEDDAWISRVWTYQELVNSRATYFTTPVSEEHPDVQVVVEATQFFDCIGHSLSRYKRDNHVSDGTTVSTFPNLNVLEDTLLDVTLSGYLERPALAIFSNISMRTFDAKYPQNRLLACIGALTKEASWGPPSSSLDELAEKIMCICEAKGDYSFIFTADSRSEERGKTWRPNPSCVEARNGPTHLVPVINWYIHSDPFGETQRGRHDEHGFWLENMVPLTIAETLLADAQGELDRFLWGFTDPENPKLTSKGLFGKDDKKEEGNAALVRFLKQIGFSGCCEPLVCETGLFFSQRDLWEMEEVELFAAKNVIYYWGAPGLARWKECPGGQARYCAGVFVGLVKKDLAQPLLLN</sequence>
<comment type="caution">
    <text evidence="2">The sequence shown here is derived from an EMBL/GenBank/DDBJ whole genome shotgun (WGS) entry which is preliminary data.</text>
</comment>
<dbReference type="Proteomes" id="UP000664132">
    <property type="component" value="Unassembled WGS sequence"/>
</dbReference>
<dbReference type="InterPro" id="IPR052895">
    <property type="entry name" value="HetReg/Transcr_Mod"/>
</dbReference>
<gene>
    <name evidence="2" type="ORF">IFR04_004870</name>
</gene>
<dbReference type="EMBL" id="JAFJYH010000056">
    <property type="protein sequence ID" value="KAG4422011.1"/>
    <property type="molecule type" value="Genomic_DNA"/>
</dbReference>
<evidence type="ECO:0000313" key="3">
    <source>
        <dbReference type="Proteomes" id="UP000664132"/>
    </source>
</evidence>
<proteinExistence type="predicted"/>
<dbReference type="PANTHER" id="PTHR24148">
    <property type="entry name" value="ANKYRIN REPEAT DOMAIN-CONTAINING PROTEIN 39 HOMOLOG-RELATED"/>
    <property type="match status" value="1"/>
</dbReference>
<dbReference type="InterPro" id="IPR010730">
    <property type="entry name" value="HET"/>
</dbReference>
<organism evidence="2 3">
    <name type="scientific">Cadophora malorum</name>
    <dbReference type="NCBI Taxonomy" id="108018"/>
    <lineage>
        <taxon>Eukaryota</taxon>
        <taxon>Fungi</taxon>
        <taxon>Dikarya</taxon>
        <taxon>Ascomycota</taxon>
        <taxon>Pezizomycotina</taxon>
        <taxon>Leotiomycetes</taxon>
        <taxon>Helotiales</taxon>
        <taxon>Ploettnerulaceae</taxon>
        <taxon>Cadophora</taxon>
    </lineage>
</organism>
<evidence type="ECO:0000259" key="1">
    <source>
        <dbReference type="Pfam" id="PF06985"/>
    </source>
</evidence>